<evidence type="ECO:0000313" key="3">
    <source>
        <dbReference type="Proteomes" id="UP000191691"/>
    </source>
</evidence>
<feature type="non-terminal residue" evidence="2">
    <location>
        <position position="21"/>
    </location>
</feature>
<proteinExistence type="predicted"/>
<reference evidence="3" key="1">
    <citation type="journal article" date="2017" name="Nat. Microbiol.">
        <title>Global analysis of biosynthetic gene clusters reveals vast potential of secondary metabolite production in Penicillium species.</title>
        <authorList>
            <person name="Nielsen J.C."/>
            <person name="Grijseels S."/>
            <person name="Prigent S."/>
            <person name="Ji B."/>
            <person name="Dainat J."/>
            <person name="Nielsen K.F."/>
            <person name="Frisvad J.C."/>
            <person name="Workman M."/>
            <person name="Nielsen J."/>
        </authorList>
    </citation>
    <scope>NUCLEOTIDE SEQUENCE [LARGE SCALE GENOMIC DNA]</scope>
    <source>
        <strain evidence="3">IBT 13039</strain>
    </source>
</reference>
<protein>
    <submittedName>
        <fullName evidence="2">Uncharacterized protein</fullName>
    </submittedName>
</protein>
<gene>
    <name evidence="2" type="ORF">PENNAL_c0647G08419</name>
</gene>
<accession>A0A1V6V3X8</accession>
<comment type="caution">
    <text evidence="2">The sequence shown here is derived from an EMBL/GenBank/DDBJ whole genome shotgun (WGS) entry which is preliminary data.</text>
</comment>
<sequence length="21" mass="2281">MASVRQHAERAAGDEVPSQQL</sequence>
<feature type="region of interest" description="Disordered" evidence="1">
    <location>
        <begin position="1"/>
        <end position="21"/>
    </location>
</feature>
<keyword evidence="3" id="KW-1185">Reference proteome</keyword>
<organism evidence="2 3">
    <name type="scientific">Penicillium nalgiovense</name>
    <dbReference type="NCBI Taxonomy" id="60175"/>
    <lineage>
        <taxon>Eukaryota</taxon>
        <taxon>Fungi</taxon>
        <taxon>Dikarya</taxon>
        <taxon>Ascomycota</taxon>
        <taxon>Pezizomycotina</taxon>
        <taxon>Eurotiomycetes</taxon>
        <taxon>Eurotiomycetidae</taxon>
        <taxon>Eurotiales</taxon>
        <taxon>Aspergillaceae</taxon>
        <taxon>Penicillium</taxon>
    </lineage>
</organism>
<evidence type="ECO:0000313" key="2">
    <source>
        <dbReference type="EMBL" id="OQE45372.1"/>
    </source>
</evidence>
<dbReference type="Proteomes" id="UP000191691">
    <property type="component" value="Unassembled WGS sequence"/>
</dbReference>
<name>A0A1V6V3X8_PENNA</name>
<dbReference type="EMBL" id="MOOB01000647">
    <property type="protein sequence ID" value="OQE45372.1"/>
    <property type="molecule type" value="Genomic_DNA"/>
</dbReference>
<dbReference type="AlphaFoldDB" id="A0A1V6V3X8"/>
<feature type="compositionally biased region" description="Basic and acidic residues" evidence="1">
    <location>
        <begin position="1"/>
        <end position="13"/>
    </location>
</feature>
<evidence type="ECO:0000256" key="1">
    <source>
        <dbReference type="SAM" id="MobiDB-lite"/>
    </source>
</evidence>